<feature type="domain" description="Glutamyl-tRNA amidotransferase complex subunit Gta3" evidence="8">
    <location>
        <begin position="66"/>
        <end position="116"/>
    </location>
</feature>
<comment type="similarity">
    <text evidence="2">Belongs to the TMCO4 family.</text>
</comment>
<feature type="compositionally biased region" description="Basic and acidic residues" evidence="6">
    <location>
        <begin position="836"/>
        <end position="845"/>
    </location>
</feature>
<feature type="transmembrane region" description="Helical" evidence="7">
    <location>
        <begin position="390"/>
        <end position="408"/>
    </location>
</feature>
<accession>B6QH02</accession>
<evidence type="ECO:0000313" key="9">
    <source>
        <dbReference type="EMBL" id="EEA22658.1"/>
    </source>
</evidence>
<evidence type="ECO:0000259" key="8">
    <source>
        <dbReference type="Pfam" id="PF20978"/>
    </source>
</evidence>
<comment type="subcellular location">
    <subcellularLocation>
        <location evidence="1">Membrane</location>
        <topology evidence="1">Multi-pass membrane protein</topology>
    </subcellularLocation>
</comment>
<feature type="region of interest" description="Disordered" evidence="6">
    <location>
        <begin position="342"/>
        <end position="369"/>
    </location>
</feature>
<feature type="transmembrane region" description="Helical" evidence="7">
    <location>
        <begin position="634"/>
        <end position="653"/>
    </location>
</feature>
<dbReference type="OrthoDB" id="277931at2759"/>
<evidence type="ECO:0000256" key="3">
    <source>
        <dbReference type="ARBA" id="ARBA00022692"/>
    </source>
</evidence>
<dbReference type="Proteomes" id="UP000001294">
    <property type="component" value="Unassembled WGS sequence"/>
</dbReference>
<feature type="transmembrane region" description="Helical" evidence="7">
    <location>
        <begin position="466"/>
        <end position="489"/>
    </location>
</feature>
<organism evidence="9 10">
    <name type="scientific">Talaromyces marneffei (strain ATCC 18224 / CBS 334.59 / QM 7333)</name>
    <name type="common">Penicillium marneffei</name>
    <dbReference type="NCBI Taxonomy" id="441960"/>
    <lineage>
        <taxon>Eukaryota</taxon>
        <taxon>Fungi</taxon>
        <taxon>Dikarya</taxon>
        <taxon>Ascomycota</taxon>
        <taxon>Pezizomycotina</taxon>
        <taxon>Eurotiomycetes</taxon>
        <taxon>Eurotiomycetidae</taxon>
        <taxon>Eurotiales</taxon>
        <taxon>Trichocomaceae</taxon>
        <taxon>Talaromyces</taxon>
        <taxon>Talaromyces sect. Talaromyces</taxon>
    </lineage>
</organism>
<dbReference type="InterPro" id="IPR007941">
    <property type="entry name" value="DUF726"/>
</dbReference>
<gene>
    <name evidence="9" type="ORF">PMAA_092800</name>
</gene>
<evidence type="ECO:0000256" key="4">
    <source>
        <dbReference type="ARBA" id="ARBA00022989"/>
    </source>
</evidence>
<evidence type="ECO:0000313" key="10">
    <source>
        <dbReference type="Proteomes" id="UP000001294"/>
    </source>
</evidence>
<dbReference type="PANTHER" id="PTHR17920:SF22">
    <property type="entry name" value="DUF726 DOMAIN PROTEIN (AFU_ORTHOLOGUE AFUA_2G12860)"/>
    <property type="match status" value="1"/>
</dbReference>
<dbReference type="SUPFAM" id="SSF53474">
    <property type="entry name" value="alpha/beta-Hydrolases"/>
    <property type="match status" value="1"/>
</dbReference>
<evidence type="ECO:0000256" key="7">
    <source>
        <dbReference type="SAM" id="Phobius"/>
    </source>
</evidence>
<proteinExistence type="inferred from homology"/>
<feature type="region of interest" description="Disordered" evidence="6">
    <location>
        <begin position="836"/>
        <end position="877"/>
    </location>
</feature>
<dbReference type="HOGENOM" id="CLU_007407_0_0_1"/>
<keyword evidence="4 7" id="KW-1133">Transmembrane helix</keyword>
<keyword evidence="3 7" id="KW-0812">Transmembrane</keyword>
<protein>
    <submittedName>
        <fullName evidence="9">DUF726 domain protein</fullName>
    </submittedName>
</protein>
<evidence type="ECO:0000256" key="6">
    <source>
        <dbReference type="SAM" id="MobiDB-lite"/>
    </source>
</evidence>
<dbReference type="PhylomeDB" id="B6QH02"/>
<feature type="transmembrane region" description="Helical" evidence="7">
    <location>
        <begin position="509"/>
        <end position="529"/>
    </location>
</feature>
<dbReference type="AlphaFoldDB" id="B6QH02"/>
<sequence length="955" mass="106018">MHRLQALLSHLSSYNQVNKSLSFAARRLYSSQPPKYTSKDIATLLAKPTWSVQSLLPNTHDPTIPLSITPQTLHHLLRLSALPQPVDKTEETSMLRTLEAQIHFVKSIQDVDTKDASPLRAIRVESREAIKESTISLETLKEALAKEQVVGRRRKIQRQTTTIEDGKASHVESDQWDGNALGSATKTAGKFFVVQSVRVLLQSSIDVLPIMAQRFFDRFADTTDRAKEEHKPEEHGLSDFLSKSQRGDLMILISTTLEQMLSTILESFEALPISRKDSPRSRNEDARDWNEFGHDVSSKTTEEGIRDAVGLDPESRKEALAYFDEWQNSVFLRIGQVINEREGPQDGRAPVKKFHEEPTEPEQESSNRLQQIYPPLDNTLRDGPKAQRLLILRSLLLLLLSLEHYNAYSRVLLLRIASSLNLQASDLNDNEVKIARGLLDAAVAMTADEEAKKKAADNQNLRKWKVGLATVAGAALIGITGGLAAPLVAAGLGTVMGGLGLGGTIAASYLGALASSGVVVGGLFGAYGGKMTGRMMDSYAREVEDFAFIPIRGTTAKKFKDEKEAAKEDHRLRVTIGITGWVTEEDNITEPWRVIGPESEVFALRWEYESLLNLGNSMRALVTTAAWKVASQQLLIWTVFAGIMSAVMLPFGLMRIAKIAANPFSVAISRADKAGEVLADALINGAQGKRPVTLIGYSLGSRVIYSCLQSLAKRRAYGLIESVVFMGAPIPADSAKWHSMRAVVAGRLVNVYSEKDAVLALLYRATHLEVDISGLQPVSGVPNLENIDVSATVSGHLRYQFLVGQVLTDIGFEEIDASELEMEKLALWNQDEQIEREQAENEKRKPVAPAKRKYPPSQAPTEPKTSAAPTTEGQKDDLPADISLLRKEEEEVPHRHYTHDRNNDKLDHSDDESGHEDELNFITMIDEEDEARLHQEIAQRTQEQMLNWRTRQMRN</sequence>
<evidence type="ECO:0000256" key="2">
    <source>
        <dbReference type="ARBA" id="ARBA00009824"/>
    </source>
</evidence>
<evidence type="ECO:0000256" key="5">
    <source>
        <dbReference type="ARBA" id="ARBA00023136"/>
    </source>
</evidence>
<feature type="region of interest" description="Disordered" evidence="6">
    <location>
        <begin position="890"/>
        <end position="917"/>
    </location>
</feature>
<dbReference type="GO" id="GO:0016020">
    <property type="term" value="C:membrane"/>
    <property type="evidence" value="ECO:0007669"/>
    <property type="project" value="UniProtKB-SubCell"/>
</dbReference>
<name>B6QH02_TALMQ</name>
<feature type="compositionally biased region" description="Polar residues" evidence="6">
    <location>
        <begin position="859"/>
        <end position="872"/>
    </location>
</feature>
<evidence type="ECO:0000256" key="1">
    <source>
        <dbReference type="ARBA" id="ARBA00004141"/>
    </source>
</evidence>
<dbReference type="Pfam" id="PF05277">
    <property type="entry name" value="DUF726"/>
    <property type="match status" value="1"/>
</dbReference>
<dbReference type="ESTHER" id="penmq-b6qh02">
    <property type="family name" value="Duf_726"/>
</dbReference>
<keyword evidence="10" id="KW-1185">Reference proteome</keyword>
<dbReference type="PANTHER" id="PTHR17920">
    <property type="entry name" value="TRANSMEMBRANE AND COILED-COIL DOMAIN-CONTAINING PROTEIN 4 TMCO4"/>
    <property type="match status" value="1"/>
</dbReference>
<keyword evidence="5 7" id="KW-0472">Membrane</keyword>
<dbReference type="VEuPathDB" id="FungiDB:PMAA_092800"/>
<dbReference type="InterPro" id="IPR029058">
    <property type="entry name" value="AB_hydrolase_fold"/>
</dbReference>
<dbReference type="EMBL" id="DS995902">
    <property type="protein sequence ID" value="EEA22658.1"/>
    <property type="molecule type" value="Genomic_DNA"/>
</dbReference>
<reference evidence="10" key="1">
    <citation type="journal article" date="2015" name="Genome Announc.">
        <title>Genome sequence of the AIDS-associated pathogen Penicillium marneffei (ATCC18224) and its near taxonomic relative Talaromyces stipitatus (ATCC10500).</title>
        <authorList>
            <person name="Nierman W.C."/>
            <person name="Fedorova-Abrams N.D."/>
            <person name="Andrianopoulos A."/>
        </authorList>
    </citation>
    <scope>NUCLEOTIDE SEQUENCE [LARGE SCALE GENOMIC DNA]</scope>
    <source>
        <strain evidence="10">ATCC 18224 / CBS 334.59 / QM 7333</strain>
    </source>
</reference>
<dbReference type="InterPro" id="IPR049545">
    <property type="entry name" value="Gta3_dom"/>
</dbReference>
<dbReference type="Pfam" id="PF20978">
    <property type="entry name" value="Gta3"/>
    <property type="match status" value="1"/>
</dbReference>